<protein>
    <recommendedName>
        <fullName evidence="1">DdrB-like domain-containing protein</fullName>
    </recommendedName>
</protein>
<dbReference type="InterPro" id="IPR023346">
    <property type="entry name" value="Lysozyme-like_dom_sf"/>
</dbReference>
<dbReference type="InterPro" id="IPR041398">
    <property type="entry name" value="DdrB_dom"/>
</dbReference>
<evidence type="ECO:0000313" key="2">
    <source>
        <dbReference type="EMBL" id="ESK51889.1"/>
    </source>
</evidence>
<dbReference type="EMBL" id="AYEU01000004">
    <property type="protein sequence ID" value="ESK51889.1"/>
    <property type="molecule type" value="Genomic_DNA"/>
</dbReference>
<gene>
    <name evidence="2" type="ORF">P255_00984</name>
</gene>
<evidence type="ECO:0000259" key="1">
    <source>
        <dbReference type="Pfam" id="PF18763"/>
    </source>
</evidence>
<dbReference type="HOGENOM" id="CLU_309650_0_0_6"/>
<accession>V2VVX2</accession>
<dbReference type="SUPFAM" id="SSF53955">
    <property type="entry name" value="Lysozyme-like"/>
    <property type="match status" value="1"/>
</dbReference>
<evidence type="ECO:0000313" key="3">
    <source>
        <dbReference type="Proteomes" id="UP000018418"/>
    </source>
</evidence>
<dbReference type="PATRIC" id="fig|1341683.3.peg.974"/>
<dbReference type="Gene3D" id="1.10.530.10">
    <property type="match status" value="1"/>
</dbReference>
<reference evidence="2 3" key="1">
    <citation type="submission" date="2013-10" db="EMBL/GenBank/DDBJ databases">
        <title>The Genome Sequence of Acinetobacter brisouii CIP 110357.</title>
        <authorList>
            <consortium name="The Broad Institute Genomics Platform"/>
            <consortium name="The Broad Institute Genome Sequencing Center for Infectious Disease"/>
            <person name="Cerqueira G."/>
            <person name="Feldgarden M."/>
            <person name="Courvalin P."/>
            <person name="Grillot-Courvalin C."/>
            <person name="Clermont D."/>
            <person name="Rocha E."/>
            <person name="Yoon E.-J."/>
            <person name="Nemec A."/>
            <person name="Young S.K."/>
            <person name="Zeng Q."/>
            <person name="Gargeya S."/>
            <person name="Fitzgerald M."/>
            <person name="Abouelleil A."/>
            <person name="Alvarado L."/>
            <person name="Berlin A.M."/>
            <person name="Chapman S.B."/>
            <person name="Gainer-Dewar J."/>
            <person name="Goldberg J."/>
            <person name="Gnerre S."/>
            <person name="Griggs A."/>
            <person name="Gujja S."/>
            <person name="Hansen M."/>
            <person name="Howarth C."/>
            <person name="Imamovic A."/>
            <person name="Ireland A."/>
            <person name="Larimer J."/>
            <person name="McCowan C."/>
            <person name="Murphy C."/>
            <person name="Pearson M."/>
            <person name="Poon T.W."/>
            <person name="Priest M."/>
            <person name="Roberts A."/>
            <person name="Saif S."/>
            <person name="Shea T."/>
            <person name="Sykes S."/>
            <person name="Wortman J."/>
            <person name="Nusbaum C."/>
            <person name="Birren B."/>
        </authorList>
    </citation>
    <scope>NUCLEOTIDE SEQUENCE [LARGE SCALE GENOMIC DNA]</scope>
    <source>
        <strain evidence="2 3">CIP 110357</strain>
    </source>
</reference>
<name>V2VVX2_9GAMM</name>
<proteinExistence type="predicted"/>
<keyword evidence="3" id="KW-1185">Reference proteome</keyword>
<dbReference type="RefSeq" id="WP_004900996.1">
    <property type="nucleotide sequence ID" value="NZ_BBTI01000024.1"/>
</dbReference>
<dbReference type="Pfam" id="PF18763">
    <property type="entry name" value="ddrB-ParB"/>
    <property type="match status" value="1"/>
</dbReference>
<dbReference type="Proteomes" id="UP000018418">
    <property type="component" value="Unassembled WGS sequence"/>
</dbReference>
<dbReference type="OrthoDB" id="9814088at2"/>
<feature type="domain" description="DdrB-like" evidence="1">
    <location>
        <begin position="550"/>
        <end position="678"/>
    </location>
</feature>
<sequence>MGTWIDELNDDEQTKIDQLNAKGMGKAPNQPKQVGFFDGVATAPFRGAAVGFAKTADVLYQPFYALEDRLAYTLDDMRHDGLPTESYDSFKKKRADQRNSFLVEGINALEDRQNTGTAGQIGLALGDYGWRGFVGGALGGVGGAATLTAGTTGSYVYTDLTQKHVDHKTALKVASTNALVDGIATALPMSYGFKGTGGALADYALSVGGATGIMQGGQAISHQVLQDAGYTAEAQNYQFSKEGLATDFLLNSLLFGGARYFGSKQAKQDLSSQVDQELHSLSTDQIEAKNSAVDTLLAHNEVEFDNSSLKTTDPIVQNKHYQNLDSAMSQIQSGQPVNVPNNVQRPKANAASVALHTGNLWAKEIARRAEDNGINPADAVIISHIETGGKFDPSIQPKDKNGNKLSSATGLFQTLDSTFYKMGGKDKNNGNDQITAGLNYYKHNAEIFKNKFGRDPNGLEVYFMHFFGEGGGPIFLKAKDGESFVDVATRFSKPTKTQTARQVAEGIARSHGFQDMTVGQVKSKYQQRWNDVAKKYGTTGENVSTAYGMDGSSYDMQYEIKSLDELIASNDRMYGVNSAYPQELQPRDRTRAASIQQIQDMADNLRPELLGESHKLSDGAPIIGHDNVVESGNGRTLAITKAYENGRAEEYRKYIENYAKEKGWDISGINNPVLVRKRLTETDRVQFAKLANESDVSQFSTTERAASDSQRLPDSTLLKINNDGSVNLDGSMDYVRQFINNIPKSERSSMMTDSGHLSQDGKRRIESAIAQHAYGDSNLITRLSENLDDNSKSVLNALLRVAPQLSQLNDLVKQGGRHKNSIAADLAQAAQKLNDLKANGLTVRDYLNQNQLIPDGLSPGARDYLNVFSDHSRSSKAIGDHIQNHINDIEAKGDPRQGSLFGDTPEQKAALDIINQNPDQEISVSRTNSKGEVEEITMTLGERLAELEAEAKQADLDILATETAISCALQFGA</sequence>
<comment type="caution">
    <text evidence="2">The sequence shown here is derived from an EMBL/GenBank/DDBJ whole genome shotgun (WGS) entry which is preliminary data.</text>
</comment>
<dbReference type="AlphaFoldDB" id="V2VVX2"/>
<organism evidence="2 3">
    <name type="scientific">Acinetobacter brisouii CIP 110357</name>
    <dbReference type="NCBI Taxonomy" id="1341683"/>
    <lineage>
        <taxon>Bacteria</taxon>
        <taxon>Pseudomonadati</taxon>
        <taxon>Pseudomonadota</taxon>
        <taxon>Gammaproteobacteria</taxon>
        <taxon>Moraxellales</taxon>
        <taxon>Moraxellaceae</taxon>
        <taxon>Acinetobacter</taxon>
    </lineage>
</organism>